<evidence type="ECO:0000313" key="2">
    <source>
        <dbReference type="Proteomes" id="UP000006233"/>
    </source>
</evidence>
<protein>
    <submittedName>
        <fullName evidence="1">Uncharacterized protein</fullName>
    </submittedName>
</protein>
<accession>C9MVN2</accession>
<dbReference type="eggNOG" id="COG1381">
    <property type="taxonomic scope" value="Bacteria"/>
</dbReference>
<gene>
    <name evidence="1" type="ORF">GCWU000323_00704</name>
</gene>
<organism evidence="1 2">
    <name type="scientific">Leptotrichia hofstadii F0254</name>
    <dbReference type="NCBI Taxonomy" id="634994"/>
    <lineage>
        <taxon>Bacteria</taxon>
        <taxon>Fusobacteriati</taxon>
        <taxon>Fusobacteriota</taxon>
        <taxon>Fusobacteriia</taxon>
        <taxon>Fusobacteriales</taxon>
        <taxon>Leptotrichiaceae</taxon>
        <taxon>Leptotrichia</taxon>
    </lineage>
</organism>
<comment type="caution">
    <text evidence="1">The sequence shown here is derived from an EMBL/GenBank/DDBJ whole genome shotgun (WGS) entry which is preliminary data.</text>
</comment>
<dbReference type="STRING" id="634994.GCWU000323_00704"/>
<name>C9MVN2_9FUSO</name>
<proteinExistence type="predicted"/>
<evidence type="ECO:0000313" key="1">
    <source>
        <dbReference type="EMBL" id="EEX75454.1"/>
    </source>
</evidence>
<dbReference type="AlphaFoldDB" id="C9MVN2"/>
<reference evidence="1 2" key="1">
    <citation type="submission" date="2009-09" db="EMBL/GenBank/DDBJ databases">
        <authorList>
            <person name="Weinstock G."/>
            <person name="Sodergren E."/>
            <person name="Clifton S."/>
            <person name="Fulton L."/>
            <person name="Fulton B."/>
            <person name="Courtney L."/>
            <person name="Fronick C."/>
            <person name="Harrison M."/>
            <person name="Strong C."/>
            <person name="Farmer C."/>
            <person name="Delahaunty K."/>
            <person name="Markovic C."/>
            <person name="Hall O."/>
            <person name="Minx P."/>
            <person name="Tomlinson C."/>
            <person name="Mitreva M."/>
            <person name="Nelson J."/>
            <person name="Hou S."/>
            <person name="Wollam A."/>
            <person name="Pepin K.H."/>
            <person name="Johnson M."/>
            <person name="Bhonagiri V."/>
            <person name="Nash W.E."/>
            <person name="Warren W."/>
            <person name="Chinwalla A."/>
            <person name="Mardis E.R."/>
            <person name="Wilson R.K."/>
        </authorList>
    </citation>
    <scope>NUCLEOTIDE SEQUENCE [LARGE SCALE GENOMIC DNA]</scope>
    <source>
        <strain evidence="1 2">F0254</strain>
    </source>
</reference>
<dbReference type="HOGENOM" id="CLU_3169745_0_0_0"/>
<dbReference type="EMBL" id="ACVB02000007">
    <property type="protein sequence ID" value="EEX75454.1"/>
    <property type="molecule type" value="Genomic_DNA"/>
</dbReference>
<sequence length="47" mass="5950">MLETQEKFEKYIDFLRKMVLIFENFINRNLQVELKINKFIMEEFYGR</sequence>
<dbReference type="Proteomes" id="UP000006233">
    <property type="component" value="Unassembled WGS sequence"/>
</dbReference>